<evidence type="ECO:0000313" key="1">
    <source>
        <dbReference type="EMBL" id="CAB4944144.1"/>
    </source>
</evidence>
<sequence>MRHNKLGPMMLTAVVLLGIPALAGCGEAIQQGAEQLAEGAVGGDVNITDDGIRVEGEGGEDLAMGSNLALPDSWPPAVPAFEGGSLSVVSVSGDNANGMWTYEGTGEDALASYRSALEAAGYVIETESTIGGLTVINAKGNGYVVDATIGEAAGQTSITLTATAG</sequence>
<gene>
    <name evidence="1" type="ORF">UFOPK3772_01121</name>
</gene>
<name>A0A6J7JPA2_9ZZZZ</name>
<protein>
    <submittedName>
        <fullName evidence="1">Unannotated protein</fullName>
    </submittedName>
</protein>
<dbReference type="AlphaFoldDB" id="A0A6J7JPA2"/>
<dbReference type="PROSITE" id="PS51257">
    <property type="entry name" value="PROKAR_LIPOPROTEIN"/>
    <property type="match status" value="1"/>
</dbReference>
<accession>A0A6J7JPA2</accession>
<proteinExistence type="predicted"/>
<organism evidence="1">
    <name type="scientific">freshwater metagenome</name>
    <dbReference type="NCBI Taxonomy" id="449393"/>
    <lineage>
        <taxon>unclassified sequences</taxon>
        <taxon>metagenomes</taxon>
        <taxon>ecological metagenomes</taxon>
    </lineage>
</organism>
<reference evidence="1" key="1">
    <citation type="submission" date="2020-05" db="EMBL/GenBank/DDBJ databases">
        <authorList>
            <person name="Chiriac C."/>
            <person name="Salcher M."/>
            <person name="Ghai R."/>
            <person name="Kavagutti S V."/>
        </authorList>
    </citation>
    <scope>NUCLEOTIDE SEQUENCE</scope>
</reference>
<dbReference type="EMBL" id="CAFBNE010000027">
    <property type="protein sequence ID" value="CAB4944144.1"/>
    <property type="molecule type" value="Genomic_DNA"/>
</dbReference>